<feature type="region of interest" description="Disordered" evidence="1">
    <location>
        <begin position="74"/>
        <end position="285"/>
    </location>
</feature>
<name>A0A919M537_9ACTN</name>
<reference evidence="2" key="1">
    <citation type="submission" date="2021-01" db="EMBL/GenBank/DDBJ databases">
        <title>Whole genome shotgun sequence of Actinoplanes cyaneus NBRC 14990.</title>
        <authorList>
            <person name="Komaki H."/>
            <person name="Tamura T."/>
        </authorList>
    </citation>
    <scope>NUCLEOTIDE SEQUENCE</scope>
    <source>
        <strain evidence="2">NBRC 14990</strain>
    </source>
</reference>
<dbReference type="AlphaFoldDB" id="A0A919M537"/>
<evidence type="ECO:0000313" key="2">
    <source>
        <dbReference type="EMBL" id="GID70025.1"/>
    </source>
</evidence>
<dbReference type="RefSeq" id="WP_203753249.1">
    <property type="nucleotide sequence ID" value="NZ_BAAAUC010000028.1"/>
</dbReference>
<dbReference type="EMBL" id="BOMH01000070">
    <property type="protein sequence ID" value="GID70025.1"/>
    <property type="molecule type" value="Genomic_DNA"/>
</dbReference>
<accession>A0A919M537</accession>
<dbReference type="Proteomes" id="UP000619479">
    <property type="component" value="Unassembled WGS sequence"/>
</dbReference>
<feature type="compositionally biased region" description="Basic and acidic residues" evidence="1">
    <location>
        <begin position="249"/>
        <end position="275"/>
    </location>
</feature>
<keyword evidence="3" id="KW-1185">Reference proteome</keyword>
<dbReference type="InterPro" id="IPR027417">
    <property type="entry name" value="P-loop_NTPase"/>
</dbReference>
<feature type="compositionally biased region" description="Acidic residues" evidence="1">
    <location>
        <begin position="158"/>
        <end position="167"/>
    </location>
</feature>
<dbReference type="SUPFAM" id="SSF52540">
    <property type="entry name" value="P-loop containing nucleoside triphosphate hydrolases"/>
    <property type="match status" value="1"/>
</dbReference>
<protein>
    <submittedName>
        <fullName evidence="2">Uncharacterized protein</fullName>
    </submittedName>
</protein>
<comment type="caution">
    <text evidence="2">The sequence shown here is derived from an EMBL/GenBank/DDBJ whole genome shotgun (WGS) entry which is preliminary data.</text>
</comment>
<feature type="compositionally biased region" description="Pro residues" evidence="1">
    <location>
        <begin position="86"/>
        <end position="99"/>
    </location>
</feature>
<feature type="region of interest" description="Disordered" evidence="1">
    <location>
        <begin position="1"/>
        <end position="62"/>
    </location>
</feature>
<evidence type="ECO:0000256" key="1">
    <source>
        <dbReference type="SAM" id="MobiDB-lite"/>
    </source>
</evidence>
<dbReference type="Gene3D" id="3.40.50.300">
    <property type="entry name" value="P-loop containing nucleotide triphosphate hydrolases"/>
    <property type="match status" value="1"/>
</dbReference>
<sequence length="1135" mass="123724">MTTTPPPHGRPRAGAPTSGRYSSADSLDEAEELVAAPGHGGIGVFQAPNAVRPTSAPAVDTTMDIDSPFLDLFGGVAPTRTGDLPAKPPAATPAAPLPAAPAQASPANGHRGNGSSPAALPVVADPPGANGWNGAAVTRAPAGPEPDFYPESEAATRDEDDWSEFDEWPPRPPKGDSARVGPLPARTSPGGPLPATPSRNGPFPPAPARNGSFYAEPSPVAPLNGAPLNGMPGLEAAPAPLPVPVPEKAPAKRREKAPARREPKPAPVKRKEPKAPKPAPLRPQKLKFSDRDPAIELAISEIAGHLTFTQGTVTAWYSLPEVRWAFRPDAEREALLSAISEQYAGLAGFRLHLRRTTRPFPADEWARTVDSFTTNPLPDVQGATSWSDHMVAAQRHLLSVNHAEGQTYLGVTFARRSLGDTFSERILRAFGRGTSENERRKLGRTVEQFDEVLNAFGMRGRRVTPQELEWLLFRSVALGMAPPGLLSPVSNGHWETGDLLALTEQVERYRTPYGSTVKLVNRMTGEERHVAVLSVGRMEPLEIPERHEPWMHFHERLPWPMELSSRIDILGSNSSFKNLEHRLRMIRSQQLDYAEHGIDAPPELERLAKRALVIGDEMTTGLPTDSARAHGWHRIAVSGANREECLERARRLIQLYSRELRISLQHPKNQDQLAREFIPGEPIANTGYVRRMPVKLLAAALPQAASTVGDRRGDLIGRTAGTCRRPVFLDLHFPMEVRERSGLGVFVAEPGGGKSTLMGALGYLNARRGVQVTLLDPSGPLARLCDMPELRPYSRVLNLTGSEQGTLAPYALIPTPIRSEFSTGPGGDREYEIAVSNARAERRMLVQDICSMLVPPQVAKEASTATLLRHAVRQVPAEETSMLDDVVTTLQGLDDDEGKELANLLLDTAEMPLALLFFGRPPEHLLGADAALTVITMAGLRLPDLKIEREYWSAEESLTLPMLHTAHRLAVRRCYGGSMSSRKMVGLDEAHFMEGWRSGRSFLVRLARDSRKWNLAALVASQNPRDILGLDVQNLVSTVFVGRIAEDQEIASEALRLLRVPVHDGYEATLASLSQVDTSSQNRLGFREFVMRDVDGRVQKVRVDVSYVDGLLEHLDTTPGTATPSVVSLPSDLEV</sequence>
<evidence type="ECO:0000313" key="3">
    <source>
        <dbReference type="Proteomes" id="UP000619479"/>
    </source>
</evidence>
<dbReference type="Pfam" id="PF12846">
    <property type="entry name" value="AAA_10"/>
    <property type="match status" value="1"/>
</dbReference>
<gene>
    <name evidence="2" type="ORF">Acy02nite_79060</name>
</gene>
<organism evidence="2 3">
    <name type="scientific">Actinoplanes cyaneus</name>
    <dbReference type="NCBI Taxonomy" id="52696"/>
    <lineage>
        <taxon>Bacteria</taxon>
        <taxon>Bacillati</taxon>
        <taxon>Actinomycetota</taxon>
        <taxon>Actinomycetes</taxon>
        <taxon>Micromonosporales</taxon>
        <taxon>Micromonosporaceae</taxon>
        <taxon>Actinoplanes</taxon>
    </lineage>
</organism>
<proteinExistence type="predicted"/>